<name>K7FFJ0_PELSI</name>
<dbReference type="InterPro" id="IPR004875">
    <property type="entry name" value="DDE_SF_endonuclease_dom"/>
</dbReference>
<accession>K7FFJ0</accession>
<dbReference type="GeneTree" id="ENSGT00440000039028"/>
<protein>
    <recommendedName>
        <fullName evidence="7">HTH CENPB-type domain-containing protein</fullName>
    </recommendedName>
</protein>
<dbReference type="GO" id="GO:0006355">
    <property type="term" value="P:regulation of DNA-templated transcription"/>
    <property type="evidence" value="ECO:0007669"/>
    <property type="project" value="InterPro"/>
</dbReference>
<dbReference type="Pfam" id="PF03184">
    <property type="entry name" value="DDE_1"/>
    <property type="match status" value="1"/>
</dbReference>
<feature type="domain" description="KRAB" evidence="3">
    <location>
        <begin position="2"/>
        <end position="73"/>
    </location>
</feature>
<feature type="compositionally biased region" description="Polar residues" evidence="2">
    <location>
        <begin position="74"/>
        <end position="89"/>
    </location>
</feature>
<dbReference type="PANTHER" id="PTHR19303:SF74">
    <property type="entry name" value="POGO TRANSPOSABLE ELEMENT WITH KRAB DOMAIN"/>
    <property type="match status" value="1"/>
</dbReference>
<reference evidence="5" key="4">
    <citation type="submission" date="2025-09" db="UniProtKB">
        <authorList>
            <consortium name="Ensembl"/>
        </authorList>
    </citation>
    <scope>IDENTIFICATION</scope>
</reference>
<keyword evidence="1" id="KW-0238">DNA-binding</keyword>
<keyword evidence="6" id="KW-1185">Reference proteome</keyword>
<dbReference type="SMART" id="SM00674">
    <property type="entry name" value="CENPB"/>
    <property type="match status" value="1"/>
</dbReference>
<feature type="compositionally biased region" description="Acidic residues" evidence="2">
    <location>
        <begin position="550"/>
        <end position="559"/>
    </location>
</feature>
<dbReference type="EMBL" id="AGCU01030217">
    <property type="status" value="NOT_ANNOTATED_CDS"/>
    <property type="molecule type" value="Genomic_DNA"/>
</dbReference>
<dbReference type="InterPro" id="IPR050863">
    <property type="entry name" value="CenT-Element_Derived"/>
</dbReference>
<evidence type="ECO:0000259" key="3">
    <source>
        <dbReference type="PROSITE" id="PS50805"/>
    </source>
</evidence>
<dbReference type="AlphaFoldDB" id="K7FFJ0"/>
<dbReference type="InterPro" id="IPR018586">
    <property type="entry name" value="Brinker_DNA-bd"/>
</dbReference>
<evidence type="ECO:0008006" key="7">
    <source>
        <dbReference type="Google" id="ProtNLM"/>
    </source>
</evidence>
<evidence type="ECO:0000313" key="5">
    <source>
        <dbReference type="Ensembl" id="ENSPSIP00000006800.1"/>
    </source>
</evidence>
<evidence type="ECO:0000256" key="2">
    <source>
        <dbReference type="SAM" id="MobiDB-lite"/>
    </source>
</evidence>
<dbReference type="Gene3D" id="1.10.10.60">
    <property type="entry name" value="Homeodomain-like"/>
    <property type="match status" value="2"/>
</dbReference>
<dbReference type="Proteomes" id="UP000007267">
    <property type="component" value="Unassembled WGS sequence"/>
</dbReference>
<dbReference type="PROSITE" id="PS50805">
    <property type="entry name" value="KRAB"/>
    <property type="match status" value="1"/>
</dbReference>
<reference evidence="5" key="3">
    <citation type="submission" date="2025-08" db="UniProtKB">
        <authorList>
            <consortium name="Ensembl"/>
        </authorList>
    </citation>
    <scope>IDENTIFICATION</scope>
</reference>
<dbReference type="Pfam" id="PF03221">
    <property type="entry name" value="HTH_Tnp_Tc5"/>
    <property type="match status" value="1"/>
</dbReference>
<reference evidence="6" key="2">
    <citation type="journal article" date="2013" name="Nat. Genet.">
        <title>The draft genomes of soft-shell turtle and green sea turtle yield insights into the development and evolution of the turtle-specific body plan.</title>
        <authorList>
            <person name="Wang Z."/>
            <person name="Pascual-Anaya J."/>
            <person name="Zadissa A."/>
            <person name="Li W."/>
            <person name="Niimura Y."/>
            <person name="Huang Z."/>
            <person name="Li C."/>
            <person name="White S."/>
            <person name="Xiong Z."/>
            <person name="Fang D."/>
            <person name="Wang B."/>
            <person name="Ming Y."/>
            <person name="Chen Y."/>
            <person name="Zheng Y."/>
            <person name="Kuraku S."/>
            <person name="Pignatelli M."/>
            <person name="Herrero J."/>
            <person name="Beal K."/>
            <person name="Nozawa M."/>
            <person name="Li Q."/>
            <person name="Wang J."/>
            <person name="Zhang H."/>
            <person name="Yu L."/>
            <person name="Shigenobu S."/>
            <person name="Wang J."/>
            <person name="Liu J."/>
            <person name="Flicek P."/>
            <person name="Searle S."/>
            <person name="Wang J."/>
            <person name="Kuratani S."/>
            <person name="Yin Y."/>
            <person name="Aken B."/>
            <person name="Zhang G."/>
            <person name="Irie N."/>
        </authorList>
    </citation>
    <scope>NUCLEOTIDE SEQUENCE [LARGE SCALE GENOMIC DNA]</scope>
    <source>
        <strain evidence="6">Daiwa-1</strain>
    </source>
</reference>
<dbReference type="Pfam" id="PF01352">
    <property type="entry name" value="KRAB"/>
    <property type="match status" value="1"/>
</dbReference>
<organism evidence="5 6">
    <name type="scientific">Pelodiscus sinensis</name>
    <name type="common">Chinese softshell turtle</name>
    <name type="synonym">Trionyx sinensis</name>
    <dbReference type="NCBI Taxonomy" id="13735"/>
    <lineage>
        <taxon>Eukaryota</taxon>
        <taxon>Metazoa</taxon>
        <taxon>Chordata</taxon>
        <taxon>Craniata</taxon>
        <taxon>Vertebrata</taxon>
        <taxon>Euteleostomi</taxon>
        <taxon>Archelosauria</taxon>
        <taxon>Testudinata</taxon>
        <taxon>Testudines</taxon>
        <taxon>Cryptodira</taxon>
        <taxon>Trionychia</taxon>
        <taxon>Trionychidae</taxon>
        <taxon>Pelodiscus</taxon>
    </lineage>
</organism>
<dbReference type="PANTHER" id="PTHR19303">
    <property type="entry name" value="TRANSPOSON"/>
    <property type="match status" value="1"/>
</dbReference>
<dbReference type="SUPFAM" id="SSF109640">
    <property type="entry name" value="KRAB domain (Kruppel-associated box)"/>
    <property type="match status" value="1"/>
</dbReference>
<dbReference type="GO" id="GO:0005634">
    <property type="term" value="C:nucleus"/>
    <property type="evidence" value="ECO:0007669"/>
    <property type="project" value="TreeGrafter"/>
</dbReference>
<dbReference type="SMART" id="SM00349">
    <property type="entry name" value="KRAB"/>
    <property type="match status" value="1"/>
</dbReference>
<evidence type="ECO:0000256" key="1">
    <source>
        <dbReference type="ARBA" id="ARBA00023125"/>
    </source>
</evidence>
<dbReference type="GO" id="GO:0003677">
    <property type="term" value="F:DNA binding"/>
    <property type="evidence" value="ECO:0007669"/>
    <property type="project" value="UniProtKB-KW"/>
</dbReference>
<dbReference type="InterPro" id="IPR006600">
    <property type="entry name" value="HTH_CenpB_DNA-bd_dom"/>
</dbReference>
<dbReference type="Gene3D" id="6.10.140.140">
    <property type="match status" value="1"/>
</dbReference>
<dbReference type="Ensembl" id="ENSPSIT00000006838.1">
    <property type="protein sequence ID" value="ENSPSIP00000006800.1"/>
    <property type="gene ID" value="ENSPSIG00000006264.1"/>
</dbReference>
<dbReference type="InterPro" id="IPR001909">
    <property type="entry name" value="KRAB"/>
</dbReference>
<dbReference type="Pfam" id="PF09607">
    <property type="entry name" value="BrkDBD"/>
    <property type="match status" value="1"/>
</dbReference>
<sequence length="559" mass="63605">PVTFEEVAVYFSEEEWALLDPGQRALYWDVMQENYEAVSWLGFPVCKAHVISWMDRGEELLVPDLQACEEGENGSDTHTGEQSAKLTQKPISVSSYPKAHNLSPISMKEHRNHTGIPEHGEPRPLWSVTLGLEFKMSSSEIKRKRSAYDAAFKLKVVDYAEANNNCAAAREFCVHEKQVREWRKNKTTLKDMPRGKKKCPTRCASFPGLEKDLNDWVVECRQNGSLVTRTGIRLRALQMSKDEKYKSEKPSVFVASAGWCTRFMNRHGLCLRQRTKIVQKLPRDLEEKIESFQRFIIKHQKEFALELSQIGNMDETPMTFDLLSNRPVTGVDEKTVLIKTTGHEKIRFTVVLSCLANGSKLHPVIVFKRKTLPKTMKFPGGVIVRSHEKGWIDESGTIEWLENVWNKRPGAHLKKPSLLVWDMFRAHRTDEVKNVAKKMKTTLAVIPGGLTSVLQPLDVCLNKPFKNRLCKMWSDWMCSGMAKLTKGGILMKPEISLVAQWVKNAWESIPMEVVQKSFRKCCISNVLDGPEDDAISDDDTMEGGDKGSEDDIADIYDDN</sequence>
<evidence type="ECO:0000313" key="6">
    <source>
        <dbReference type="Proteomes" id="UP000007267"/>
    </source>
</evidence>
<evidence type="ECO:0000259" key="4">
    <source>
        <dbReference type="PROSITE" id="PS51253"/>
    </source>
</evidence>
<feature type="region of interest" description="Disordered" evidence="2">
    <location>
        <begin position="69"/>
        <end position="89"/>
    </location>
</feature>
<dbReference type="PROSITE" id="PS51253">
    <property type="entry name" value="HTH_CENPB"/>
    <property type="match status" value="1"/>
</dbReference>
<proteinExistence type="predicted"/>
<dbReference type="InterPro" id="IPR036051">
    <property type="entry name" value="KRAB_dom_sf"/>
</dbReference>
<dbReference type="CDD" id="cd07765">
    <property type="entry name" value="KRAB_A-box"/>
    <property type="match status" value="1"/>
</dbReference>
<dbReference type="OMA" id="MRAPPMD"/>
<dbReference type="InterPro" id="IPR009057">
    <property type="entry name" value="Homeodomain-like_sf"/>
</dbReference>
<dbReference type="eggNOG" id="KOG3105">
    <property type="taxonomic scope" value="Eukaryota"/>
</dbReference>
<reference evidence="6" key="1">
    <citation type="submission" date="2011-10" db="EMBL/GenBank/DDBJ databases">
        <authorList>
            <consortium name="Soft-shell Turtle Genome Consortium"/>
        </authorList>
    </citation>
    <scope>NUCLEOTIDE SEQUENCE [LARGE SCALE GENOMIC DNA]</scope>
    <source>
        <strain evidence="6">Daiwa-1</strain>
    </source>
</reference>
<dbReference type="SUPFAM" id="SSF46689">
    <property type="entry name" value="Homeodomain-like"/>
    <property type="match status" value="1"/>
</dbReference>
<feature type="compositionally biased region" description="Acidic residues" evidence="2">
    <location>
        <begin position="530"/>
        <end position="542"/>
    </location>
</feature>
<feature type="region of interest" description="Disordered" evidence="2">
    <location>
        <begin position="530"/>
        <end position="559"/>
    </location>
</feature>
<feature type="domain" description="HTH CENPB-type" evidence="4">
    <location>
        <begin position="197"/>
        <end position="273"/>
    </location>
</feature>